<dbReference type="Proteomes" id="UP000191522">
    <property type="component" value="Unassembled WGS sequence"/>
</dbReference>
<gene>
    <name evidence="2" type="ORF">PENDEC_c023G02605</name>
</gene>
<protein>
    <submittedName>
        <fullName evidence="2">Uncharacterized protein</fullName>
    </submittedName>
</protein>
<organism evidence="2 3">
    <name type="scientific">Penicillium decumbens</name>
    <dbReference type="NCBI Taxonomy" id="69771"/>
    <lineage>
        <taxon>Eukaryota</taxon>
        <taxon>Fungi</taxon>
        <taxon>Dikarya</taxon>
        <taxon>Ascomycota</taxon>
        <taxon>Pezizomycotina</taxon>
        <taxon>Eurotiomycetes</taxon>
        <taxon>Eurotiomycetidae</taxon>
        <taxon>Eurotiales</taxon>
        <taxon>Aspergillaceae</taxon>
        <taxon>Penicillium</taxon>
    </lineage>
</organism>
<dbReference type="AlphaFoldDB" id="A0A1V6P0J5"/>
<sequence>MEVEQPAEVALLDAVRTELTKLTLDCDSDSCPSLSPTQHEGSLPDSNFSPSSFSTSIVMVETPITSPDNELEPFPEYQDAPDNSADERLWEELFTLAMKEDIRSEQIDPHLTLTFVPTEAQRNRLDDIKDQLSNPKLPKESRANLVAITKKVIRLEYLLFRNSDEFLNAEGSAEAQKVASYILDWIAAVDNEVQESLNTTSPVVEVLETLQHEDMAAVHRFRQMASVVFSDLSKPRSSEQKFLLQLLDLYDEWIYRKFIDLIMEFTPKSAHVDLARYLQCTLEYFTRCCTNYEIYRSTVCAIEDHYFTPHGMKMETYDA</sequence>
<evidence type="ECO:0000313" key="2">
    <source>
        <dbReference type="EMBL" id="OQD70494.1"/>
    </source>
</evidence>
<name>A0A1V6P0J5_PENDC</name>
<dbReference type="OMA" id="DMYEEWI"/>
<keyword evidence="3" id="KW-1185">Reference proteome</keyword>
<dbReference type="EMBL" id="MDYL01000023">
    <property type="protein sequence ID" value="OQD70494.1"/>
    <property type="molecule type" value="Genomic_DNA"/>
</dbReference>
<evidence type="ECO:0000256" key="1">
    <source>
        <dbReference type="SAM" id="MobiDB-lite"/>
    </source>
</evidence>
<accession>A0A1V6P0J5</accession>
<proteinExistence type="predicted"/>
<evidence type="ECO:0000313" key="3">
    <source>
        <dbReference type="Proteomes" id="UP000191522"/>
    </source>
</evidence>
<dbReference type="OrthoDB" id="4497052at2759"/>
<comment type="caution">
    <text evidence="2">The sequence shown here is derived from an EMBL/GenBank/DDBJ whole genome shotgun (WGS) entry which is preliminary data.</text>
</comment>
<feature type="region of interest" description="Disordered" evidence="1">
    <location>
        <begin position="26"/>
        <end position="48"/>
    </location>
</feature>
<reference evidence="3" key="1">
    <citation type="journal article" date="2017" name="Nat. Microbiol.">
        <title>Global analysis of biosynthetic gene clusters reveals vast potential of secondary metabolite production in Penicillium species.</title>
        <authorList>
            <person name="Nielsen J.C."/>
            <person name="Grijseels S."/>
            <person name="Prigent S."/>
            <person name="Ji B."/>
            <person name="Dainat J."/>
            <person name="Nielsen K.F."/>
            <person name="Frisvad J.C."/>
            <person name="Workman M."/>
            <person name="Nielsen J."/>
        </authorList>
    </citation>
    <scope>NUCLEOTIDE SEQUENCE [LARGE SCALE GENOMIC DNA]</scope>
    <source>
        <strain evidence="3">IBT 11843</strain>
    </source>
</reference>
<dbReference type="STRING" id="69771.A0A1V6P0J5"/>